<proteinExistence type="predicted"/>
<evidence type="ECO:0000256" key="2">
    <source>
        <dbReference type="ARBA" id="ARBA00022525"/>
    </source>
</evidence>
<evidence type="ECO:0000256" key="5">
    <source>
        <dbReference type="SAM" id="Phobius"/>
    </source>
</evidence>
<comment type="subcellular location">
    <subcellularLocation>
        <location evidence="1">Secreted</location>
    </subcellularLocation>
</comment>
<dbReference type="Proteomes" id="UP000231456">
    <property type="component" value="Unassembled WGS sequence"/>
</dbReference>
<keyword evidence="2" id="KW-0964">Secreted</keyword>
<feature type="transmembrane region" description="Helical" evidence="5">
    <location>
        <begin position="56"/>
        <end position="76"/>
    </location>
</feature>
<dbReference type="Pfam" id="PF18884">
    <property type="entry name" value="TSP3_bac"/>
    <property type="match status" value="1"/>
</dbReference>
<feature type="transmembrane region" description="Helical" evidence="5">
    <location>
        <begin position="23"/>
        <end position="44"/>
    </location>
</feature>
<evidence type="ECO:0000256" key="4">
    <source>
        <dbReference type="ARBA" id="ARBA00022837"/>
    </source>
</evidence>
<keyword evidence="4" id="KW-0106">Calcium</keyword>
<comment type="caution">
    <text evidence="6">The sequence shown here is derived from an EMBL/GenBank/DDBJ whole genome shotgun (WGS) entry which is preliminary data.</text>
</comment>
<protein>
    <submittedName>
        <fullName evidence="6">Uncharacterized protein</fullName>
    </submittedName>
</protein>
<dbReference type="InterPro" id="IPR059100">
    <property type="entry name" value="TSP3_bac"/>
</dbReference>
<keyword evidence="5" id="KW-1133">Transmembrane helix</keyword>
<keyword evidence="5" id="KW-0472">Membrane</keyword>
<dbReference type="EMBL" id="PFRH01000117">
    <property type="protein sequence ID" value="PJC52297.1"/>
    <property type="molecule type" value="Genomic_DNA"/>
</dbReference>
<dbReference type="AlphaFoldDB" id="A0A2M8F9A0"/>
<keyword evidence="5" id="KW-0812">Transmembrane</keyword>
<gene>
    <name evidence="6" type="ORF">CO030_03630</name>
</gene>
<organism evidence="6 7">
    <name type="scientific">Candidatus Magasanikbacteria bacterium CG_4_9_14_0_2_um_filter_42_11</name>
    <dbReference type="NCBI Taxonomy" id="1974643"/>
    <lineage>
        <taxon>Bacteria</taxon>
        <taxon>Candidatus Magasanikiibacteriota</taxon>
    </lineage>
</organism>
<sequence length="321" mass="35096">MLCIDEPLSIIFVDHIYPRTRTIPLFVFLFFWYTMIIELIMAESPNPKRTTTGQKVGVTFMFLFAFLALGMGVLQLRTTVYGPFVTQTRSKVSAAEQAQLQFDESLKLQRIDTDKDGLNDFEELNFYQTSAYLADTDSDGISDKKEINDGTDPLCPEGKDCGFGADGTGTETVDGASLDNPIFDQAFQTSGNILGAEQTGGAPGILDMNALLGDPTKLRATLLASGQLSAEELAQFNDDQLIDLAQNALKSQAATTQQPQETAAVPTQTDVTSEQLQALIDKPEELRQLLITTKKMTKEQLDQIDDATLISVTKDIIASAN</sequence>
<evidence type="ECO:0000256" key="1">
    <source>
        <dbReference type="ARBA" id="ARBA00004613"/>
    </source>
</evidence>
<reference evidence="7" key="1">
    <citation type="submission" date="2017-09" db="EMBL/GenBank/DDBJ databases">
        <title>Depth-based differentiation of microbial function through sediment-hosted aquifers and enrichment of novel symbionts in the deep terrestrial subsurface.</title>
        <authorList>
            <person name="Probst A.J."/>
            <person name="Ladd B."/>
            <person name="Jarett J.K."/>
            <person name="Geller-Mcgrath D.E."/>
            <person name="Sieber C.M.K."/>
            <person name="Emerson J.B."/>
            <person name="Anantharaman K."/>
            <person name="Thomas B.C."/>
            <person name="Malmstrom R."/>
            <person name="Stieglmeier M."/>
            <person name="Klingl A."/>
            <person name="Woyke T."/>
            <person name="Ryan C.M."/>
            <person name="Banfield J.F."/>
        </authorList>
    </citation>
    <scope>NUCLEOTIDE SEQUENCE [LARGE SCALE GENOMIC DNA]</scope>
</reference>
<name>A0A2M8F9A0_9BACT</name>
<keyword evidence="3" id="KW-0732">Signal</keyword>
<evidence type="ECO:0000256" key="3">
    <source>
        <dbReference type="ARBA" id="ARBA00022729"/>
    </source>
</evidence>
<evidence type="ECO:0000313" key="7">
    <source>
        <dbReference type="Proteomes" id="UP000231456"/>
    </source>
</evidence>
<accession>A0A2M8F9A0</accession>
<evidence type="ECO:0000313" key="6">
    <source>
        <dbReference type="EMBL" id="PJC52297.1"/>
    </source>
</evidence>